<gene>
    <name evidence="1" type="ORF">S01H1_55545</name>
</gene>
<organism evidence="1">
    <name type="scientific">marine sediment metagenome</name>
    <dbReference type="NCBI Taxonomy" id="412755"/>
    <lineage>
        <taxon>unclassified sequences</taxon>
        <taxon>metagenomes</taxon>
        <taxon>ecological metagenomes</taxon>
    </lineage>
</organism>
<accession>X0W672</accession>
<proteinExistence type="predicted"/>
<evidence type="ECO:0008006" key="2">
    <source>
        <dbReference type="Google" id="ProtNLM"/>
    </source>
</evidence>
<evidence type="ECO:0000313" key="1">
    <source>
        <dbReference type="EMBL" id="GAG26045.1"/>
    </source>
</evidence>
<dbReference type="InterPro" id="IPR029044">
    <property type="entry name" value="Nucleotide-diphossugar_trans"/>
</dbReference>
<sequence>KSRVDYVLVWYADVVTPPNVITEYLKAFSKFGNAGWVGGAMHRRKGYSTTRPGRAVMPLVFPRPLNLVNSKKIVQVDYVAHCWMCPQKALAKTKFYVNKKHYDLHLSLIEGLNKQNLKVYYQPSVYLKHISTDGIIYRNHL</sequence>
<dbReference type="AlphaFoldDB" id="X0W672"/>
<feature type="non-terminal residue" evidence="1">
    <location>
        <position position="1"/>
    </location>
</feature>
<dbReference type="SUPFAM" id="SSF53448">
    <property type="entry name" value="Nucleotide-diphospho-sugar transferases"/>
    <property type="match status" value="1"/>
</dbReference>
<protein>
    <recommendedName>
        <fullName evidence="2">Glycosyltransferase 2-like domain-containing protein</fullName>
    </recommendedName>
</protein>
<dbReference type="EMBL" id="BARS01036113">
    <property type="protein sequence ID" value="GAG26045.1"/>
    <property type="molecule type" value="Genomic_DNA"/>
</dbReference>
<name>X0W672_9ZZZZ</name>
<reference evidence="1" key="1">
    <citation type="journal article" date="2014" name="Front. Microbiol.">
        <title>High frequency of phylogenetically diverse reductive dehalogenase-homologous genes in deep subseafloor sedimentary metagenomes.</title>
        <authorList>
            <person name="Kawai M."/>
            <person name="Futagami T."/>
            <person name="Toyoda A."/>
            <person name="Takaki Y."/>
            <person name="Nishi S."/>
            <person name="Hori S."/>
            <person name="Arai W."/>
            <person name="Tsubouchi T."/>
            <person name="Morono Y."/>
            <person name="Uchiyama I."/>
            <person name="Ito T."/>
            <person name="Fujiyama A."/>
            <person name="Inagaki F."/>
            <person name="Takami H."/>
        </authorList>
    </citation>
    <scope>NUCLEOTIDE SEQUENCE</scope>
    <source>
        <strain evidence="1">Expedition CK06-06</strain>
    </source>
</reference>
<comment type="caution">
    <text evidence="1">The sequence shown here is derived from an EMBL/GenBank/DDBJ whole genome shotgun (WGS) entry which is preliminary data.</text>
</comment>